<accession>A0ABC8TUP2</accession>
<evidence type="ECO:0000256" key="3">
    <source>
        <dbReference type="PROSITE-ProRule" id="PRU00285"/>
    </source>
</evidence>
<gene>
    <name evidence="6" type="ORF">ILEXP_LOCUS42951</name>
</gene>
<protein>
    <recommendedName>
        <fullName evidence="5">SHSP domain-containing protein</fullName>
    </recommendedName>
</protein>
<dbReference type="PROSITE" id="PS01031">
    <property type="entry name" value="SHSP"/>
    <property type="match status" value="1"/>
</dbReference>
<dbReference type="EMBL" id="CAUOFW020006168">
    <property type="protein sequence ID" value="CAK9173213.1"/>
    <property type="molecule type" value="Genomic_DNA"/>
</dbReference>
<dbReference type="PANTHER" id="PTHR46991:SF11">
    <property type="entry name" value="SMALL HEAT SHOCK PROTEIN HSPF"/>
    <property type="match status" value="1"/>
</dbReference>
<dbReference type="Pfam" id="PF00011">
    <property type="entry name" value="HSP20"/>
    <property type="match status" value="1"/>
</dbReference>
<dbReference type="AlphaFoldDB" id="A0ABC8TUP2"/>
<dbReference type="CDD" id="cd06464">
    <property type="entry name" value="ACD_sHsps-like"/>
    <property type="match status" value="1"/>
</dbReference>
<comment type="similarity">
    <text evidence="3 4">Belongs to the small heat shock protein (HSP20) family.</text>
</comment>
<evidence type="ECO:0000313" key="6">
    <source>
        <dbReference type="EMBL" id="CAK9173213.1"/>
    </source>
</evidence>
<keyword evidence="2" id="KW-0346">Stress response</keyword>
<reference evidence="6 7" key="1">
    <citation type="submission" date="2024-02" db="EMBL/GenBank/DDBJ databases">
        <authorList>
            <person name="Vignale AGUSTIN F."/>
            <person name="Sosa J E."/>
            <person name="Modenutti C."/>
        </authorList>
    </citation>
    <scope>NUCLEOTIDE SEQUENCE [LARGE SCALE GENOMIC DNA]</scope>
</reference>
<dbReference type="PANTHER" id="PTHR46991">
    <property type="entry name" value="23.5 KDA HEAT SHOCK PROTEIN, MITOCHONDRIAL"/>
    <property type="match status" value="1"/>
</dbReference>
<evidence type="ECO:0000259" key="5">
    <source>
        <dbReference type="PROSITE" id="PS01031"/>
    </source>
</evidence>
<evidence type="ECO:0000256" key="4">
    <source>
        <dbReference type="RuleBase" id="RU003616"/>
    </source>
</evidence>
<dbReference type="InterPro" id="IPR044656">
    <property type="entry name" value="HSP14.7/HSP23.5/HSP23.6-like"/>
</dbReference>
<keyword evidence="7" id="KW-1185">Reference proteome</keyword>
<dbReference type="Proteomes" id="UP001642360">
    <property type="component" value="Unassembled WGS sequence"/>
</dbReference>
<dbReference type="Gene3D" id="2.60.40.790">
    <property type="match status" value="1"/>
</dbReference>
<comment type="caution">
    <text evidence="6">The sequence shown here is derived from an EMBL/GenBank/DDBJ whole genome shotgun (WGS) entry which is preliminary data.</text>
</comment>
<evidence type="ECO:0000256" key="2">
    <source>
        <dbReference type="ARBA" id="ARBA00023016"/>
    </source>
</evidence>
<evidence type="ECO:0000313" key="7">
    <source>
        <dbReference type="Proteomes" id="UP001642360"/>
    </source>
</evidence>
<dbReference type="InterPro" id="IPR008978">
    <property type="entry name" value="HSP20-like_chaperone"/>
</dbReference>
<name>A0ABC8TUP2_9AQUA</name>
<keyword evidence="1" id="KW-0809">Transit peptide</keyword>
<sequence>MASSLLLRRATAATPLLNRITNSIRSAAAAPSVSRSFNTDTQVTNIDQVDQSVDTDRRDRSVSRQGDSVTSFFTDVFDPYFPTRSLSQVLNLMDQMMDTPFLSSPRGRGSGSLRGWNVKEDKEALYIRIDMPGVDKDNVKIRVDQNTLIVKGEGEKESEEDEHGPIYSGRLELPPNVYKLDQIKAEMKNGVLKLIVPNVKEEGRKVHEVKVE</sequence>
<proteinExistence type="inferred from homology"/>
<feature type="domain" description="SHSP" evidence="5">
    <location>
        <begin position="107"/>
        <end position="212"/>
    </location>
</feature>
<organism evidence="6 7">
    <name type="scientific">Ilex paraguariensis</name>
    <name type="common">yerba mate</name>
    <dbReference type="NCBI Taxonomy" id="185542"/>
    <lineage>
        <taxon>Eukaryota</taxon>
        <taxon>Viridiplantae</taxon>
        <taxon>Streptophyta</taxon>
        <taxon>Embryophyta</taxon>
        <taxon>Tracheophyta</taxon>
        <taxon>Spermatophyta</taxon>
        <taxon>Magnoliopsida</taxon>
        <taxon>eudicotyledons</taxon>
        <taxon>Gunneridae</taxon>
        <taxon>Pentapetalae</taxon>
        <taxon>asterids</taxon>
        <taxon>campanulids</taxon>
        <taxon>Aquifoliales</taxon>
        <taxon>Aquifoliaceae</taxon>
        <taxon>Ilex</taxon>
    </lineage>
</organism>
<evidence type="ECO:0000256" key="1">
    <source>
        <dbReference type="ARBA" id="ARBA00022946"/>
    </source>
</evidence>
<dbReference type="InterPro" id="IPR002068">
    <property type="entry name" value="A-crystallin/Hsp20_dom"/>
</dbReference>
<dbReference type="SUPFAM" id="SSF49764">
    <property type="entry name" value="HSP20-like chaperones"/>
    <property type="match status" value="1"/>
</dbReference>